<keyword evidence="2" id="KW-0472">Membrane</keyword>
<evidence type="ECO:0008006" key="5">
    <source>
        <dbReference type="Google" id="ProtNLM"/>
    </source>
</evidence>
<feature type="chain" id="PRO_5031162471" description="DOMON domain-containing protein" evidence="3">
    <location>
        <begin position="32"/>
        <end position="346"/>
    </location>
</feature>
<keyword evidence="2" id="KW-1133">Transmembrane helix</keyword>
<organism evidence="4">
    <name type="scientific">Grammatophora oceanica</name>
    <dbReference type="NCBI Taxonomy" id="210454"/>
    <lineage>
        <taxon>Eukaryota</taxon>
        <taxon>Sar</taxon>
        <taxon>Stramenopiles</taxon>
        <taxon>Ochrophyta</taxon>
        <taxon>Bacillariophyta</taxon>
        <taxon>Fragilariophyceae</taxon>
        <taxon>Fragilariophycidae</taxon>
        <taxon>Rhabdonematales</taxon>
        <taxon>Grammatophoraceae</taxon>
        <taxon>Grammatophora</taxon>
    </lineage>
</organism>
<evidence type="ECO:0000256" key="1">
    <source>
        <dbReference type="SAM" id="MobiDB-lite"/>
    </source>
</evidence>
<dbReference type="AlphaFoldDB" id="A0A7S1VRX2"/>
<reference evidence="4" key="1">
    <citation type="submission" date="2021-01" db="EMBL/GenBank/DDBJ databases">
        <authorList>
            <person name="Corre E."/>
            <person name="Pelletier E."/>
            <person name="Niang G."/>
            <person name="Scheremetjew M."/>
            <person name="Finn R."/>
            <person name="Kale V."/>
            <person name="Holt S."/>
            <person name="Cochrane G."/>
            <person name="Meng A."/>
            <person name="Brown T."/>
            <person name="Cohen L."/>
        </authorList>
    </citation>
    <scope>NUCLEOTIDE SEQUENCE</scope>
    <source>
        <strain evidence="4">CCMP 410</strain>
    </source>
</reference>
<evidence type="ECO:0000256" key="2">
    <source>
        <dbReference type="SAM" id="Phobius"/>
    </source>
</evidence>
<proteinExistence type="predicted"/>
<feature type="compositionally biased region" description="Acidic residues" evidence="1">
    <location>
        <begin position="132"/>
        <end position="156"/>
    </location>
</feature>
<protein>
    <recommendedName>
        <fullName evidence="5">DOMON domain-containing protein</fullName>
    </recommendedName>
</protein>
<feature type="region of interest" description="Disordered" evidence="1">
    <location>
        <begin position="327"/>
        <end position="346"/>
    </location>
</feature>
<name>A0A7S1VRX2_9STRA</name>
<keyword evidence="2" id="KW-0812">Transmembrane</keyword>
<gene>
    <name evidence="4" type="ORF">GOCE00092_LOCUS25929</name>
</gene>
<keyword evidence="3" id="KW-0732">Signal</keyword>
<sequence length="346" mass="37612">MTFKISSSSSSSSVLLLLLLVVVAVPRCTHALDILLDSWSCNATLPLVVNRFDISCVKETSGHCTMGEEVALFGKMTYNGLADANNDGSSLIYVSSDLKFLTLTYHLLDEELIDFCAYGAIVQVAGGEADDDADVDDDAAANDDAADNDDAVQNDDDGGRRRRKLGDYAVDDDAYQYQEREDDCPEDGMYSFNVRYELPSTDFVTYAWLSSGWDGTGVVEFRSSEGNSDDSNLLGHCDMKFNTAVTPSEETVGLNIPSAYLTSILAVGFFIASLCCCCVFACCCRRRRAAASDNSASKSLIKHDHETSTIGTKPEFISVHTPVNTVNSEQPTRVTDNVSSPSYLCY</sequence>
<feature type="region of interest" description="Disordered" evidence="1">
    <location>
        <begin position="132"/>
        <end position="163"/>
    </location>
</feature>
<evidence type="ECO:0000256" key="3">
    <source>
        <dbReference type="SAM" id="SignalP"/>
    </source>
</evidence>
<evidence type="ECO:0000313" key="4">
    <source>
        <dbReference type="EMBL" id="CAD9309292.1"/>
    </source>
</evidence>
<accession>A0A7S1VRX2</accession>
<feature type="transmembrane region" description="Helical" evidence="2">
    <location>
        <begin position="260"/>
        <end position="283"/>
    </location>
</feature>
<feature type="signal peptide" evidence="3">
    <location>
        <begin position="1"/>
        <end position="31"/>
    </location>
</feature>
<dbReference type="EMBL" id="HBGK01049451">
    <property type="protein sequence ID" value="CAD9309292.1"/>
    <property type="molecule type" value="Transcribed_RNA"/>
</dbReference>